<protein>
    <submittedName>
        <fullName evidence="3">Arsenate reductase</fullName>
    </submittedName>
</protein>
<accession>R9H4E7</accession>
<dbReference type="InterPro" id="IPR006660">
    <property type="entry name" value="Arsenate_reductase-like"/>
</dbReference>
<reference evidence="3 4" key="1">
    <citation type="journal article" date="2013" name="Genome Announc.">
        <title>Draft Genome Sequence of Arcticibacter svalbardensis Strain MN12-7T, a Member of the Family Sphingobacteriaceae Isolated from an Arctic Soil Sample.</title>
        <authorList>
            <person name="Shivaji S."/>
            <person name="Ara S."/>
            <person name="Prasad S."/>
            <person name="Manasa B.P."/>
            <person name="Begum Z."/>
            <person name="Singh A."/>
            <person name="Kumar Pinnaka A."/>
        </authorList>
    </citation>
    <scope>NUCLEOTIDE SEQUENCE [LARGE SCALE GENOMIC DNA]</scope>
    <source>
        <strain evidence="3 4">MN12-7</strain>
    </source>
</reference>
<dbReference type="PANTHER" id="PTHR30041">
    <property type="entry name" value="ARSENATE REDUCTASE"/>
    <property type="match status" value="1"/>
</dbReference>
<dbReference type="SUPFAM" id="SSF52833">
    <property type="entry name" value="Thioredoxin-like"/>
    <property type="match status" value="1"/>
</dbReference>
<dbReference type="InterPro" id="IPR036249">
    <property type="entry name" value="Thioredoxin-like_sf"/>
</dbReference>
<dbReference type="RefSeq" id="WP_016194016.1">
    <property type="nucleotide sequence ID" value="NZ_AQPN01000025.1"/>
</dbReference>
<dbReference type="OrthoDB" id="9794155at2"/>
<dbReference type="AlphaFoldDB" id="R9H4E7"/>
<keyword evidence="4" id="KW-1185">Reference proteome</keyword>
<comment type="similarity">
    <text evidence="1 2">Belongs to the ArsC family.</text>
</comment>
<name>R9H4E7_9SPHI</name>
<dbReference type="NCBIfam" id="NF008107">
    <property type="entry name" value="PRK10853.1"/>
    <property type="match status" value="1"/>
</dbReference>
<dbReference type="EMBL" id="AQPN01000025">
    <property type="protein sequence ID" value="EOR96049.1"/>
    <property type="molecule type" value="Genomic_DNA"/>
</dbReference>
<dbReference type="NCBIfam" id="TIGR01617">
    <property type="entry name" value="arsC_related"/>
    <property type="match status" value="1"/>
</dbReference>
<gene>
    <name evidence="3" type="ORF">ADIARSV_0770</name>
</gene>
<dbReference type="Proteomes" id="UP000014174">
    <property type="component" value="Unassembled WGS sequence"/>
</dbReference>
<dbReference type="Gene3D" id="3.40.30.10">
    <property type="entry name" value="Glutaredoxin"/>
    <property type="match status" value="1"/>
</dbReference>
<evidence type="ECO:0000256" key="1">
    <source>
        <dbReference type="ARBA" id="ARBA00007198"/>
    </source>
</evidence>
<dbReference type="Pfam" id="PF03960">
    <property type="entry name" value="ArsC"/>
    <property type="match status" value="1"/>
</dbReference>
<dbReference type="InterPro" id="IPR006504">
    <property type="entry name" value="Tscrpt_reg_Spx/MgsR"/>
</dbReference>
<dbReference type="eggNOG" id="COG1393">
    <property type="taxonomic scope" value="Bacteria"/>
</dbReference>
<sequence>MIHIYGIKNCNTVKKALNWLDERKLSYEFHDFKKVGVSEEKLAAWAKQVGWEALVNKKGTTWRTVDPATQQSVIDASSAFPLLMEKTSLIKRPVIEQGDTVLLGFDEGRYEELFH</sequence>
<evidence type="ECO:0000313" key="3">
    <source>
        <dbReference type="EMBL" id="EOR96049.1"/>
    </source>
</evidence>
<dbReference type="PANTHER" id="PTHR30041:SF8">
    <property type="entry name" value="PROTEIN YFFB"/>
    <property type="match status" value="1"/>
</dbReference>
<proteinExistence type="inferred from homology"/>
<dbReference type="CDD" id="cd03035">
    <property type="entry name" value="ArsC_Yffb"/>
    <property type="match status" value="1"/>
</dbReference>
<comment type="caution">
    <text evidence="3">The sequence shown here is derived from an EMBL/GenBank/DDBJ whole genome shotgun (WGS) entry which is preliminary data.</text>
</comment>
<dbReference type="PROSITE" id="PS51353">
    <property type="entry name" value="ARSC"/>
    <property type="match status" value="1"/>
</dbReference>
<evidence type="ECO:0000256" key="2">
    <source>
        <dbReference type="PROSITE-ProRule" id="PRU01282"/>
    </source>
</evidence>
<dbReference type="STRING" id="1150600.ADIARSV_0770"/>
<evidence type="ECO:0000313" key="4">
    <source>
        <dbReference type="Proteomes" id="UP000014174"/>
    </source>
</evidence>
<organism evidence="3 4">
    <name type="scientific">Arcticibacter svalbardensis MN12-7</name>
    <dbReference type="NCBI Taxonomy" id="1150600"/>
    <lineage>
        <taxon>Bacteria</taxon>
        <taxon>Pseudomonadati</taxon>
        <taxon>Bacteroidota</taxon>
        <taxon>Sphingobacteriia</taxon>
        <taxon>Sphingobacteriales</taxon>
        <taxon>Sphingobacteriaceae</taxon>
        <taxon>Arcticibacter</taxon>
    </lineage>
</organism>